<evidence type="ECO:0000256" key="3">
    <source>
        <dbReference type="ARBA" id="ARBA00022448"/>
    </source>
</evidence>
<accession>A0A444UWP2</accession>
<evidence type="ECO:0000256" key="7">
    <source>
        <dbReference type="ARBA" id="ARBA00022989"/>
    </source>
</evidence>
<comment type="subcellular location">
    <subcellularLocation>
        <location evidence="1 10">Membrane</location>
        <topology evidence="1 10">Multi-pass membrane protein</topology>
    </subcellularLocation>
</comment>
<keyword evidence="12" id="KW-1185">Reference proteome</keyword>
<comment type="caution">
    <text evidence="10">Lacks conserved residue(s) required for the propagation of feature annotation.</text>
</comment>
<dbReference type="GO" id="GO:0055038">
    <property type="term" value="C:recycling endosome membrane"/>
    <property type="evidence" value="ECO:0007669"/>
    <property type="project" value="TreeGrafter"/>
</dbReference>
<name>A0A444UWP2_ACIRT</name>
<organism evidence="11 12">
    <name type="scientific">Acipenser ruthenus</name>
    <name type="common">Sterlet sturgeon</name>
    <dbReference type="NCBI Taxonomy" id="7906"/>
    <lineage>
        <taxon>Eukaryota</taxon>
        <taxon>Metazoa</taxon>
        <taxon>Chordata</taxon>
        <taxon>Craniata</taxon>
        <taxon>Vertebrata</taxon>
        <taxon>Euteleostomi</taxon>
        <taxon>Actinopterygii</taxon>
        <taxon>Chondrostei</taxon>
        <taxon>Acipenseriformes</taxon>
        <taxon>Acipenseridae</taxon>
        <taxon>Acipenser</taxon>
    </lineage>
</organism>
<feature type="transmembrane region" description="Helical" evidence="10">
    <location>
        <begin position="69"/>
        <end position="90"/>
    </location>
</feature>
<feature type="transmembrane region" description="Helical" evidence="10">
    <location>
        <begin position="41"/>
        <end position="63"/>
    </location>
</feature>
<comment type="function">
    <text evidence="9">Probably involved in membrane protein trafficking.</text>
</comment>
<keyword evidence="7 10" id="KW-1133">Transmembrane helix</keyword>
<evidence type="ECO:0000256" key="10">
    <source>
        <dbReference type="RuleBase" id="RU363122"/>
    </source>
</evidence>
<keyword evidence="6" id="KW-0653">Protein transport</keyword>
<sequence length="132" mass="15137">MTERVNNFPPLPKFIPLKPCFYQDFEEDIPAAHQQLVRRVYYLWILYSITLAVNLIACLAWWIGGGSGANFGLAFVWLILFSPCSYVCWFRPLYKALKTDSSFNFMAFFFIFGAQFVLVGIQALGISGWGAW</sequence>
<dbReference type="GO" id="GO:0032588">
    <property type="term" value="C:trans-Golgi network membrane"/>
    <property type="evidence" value="ECO:0007669"/>
    <property type="project" value="TreeGrafter"/>
</dbReference>
<evidence type="ECO:0000256" key="4">
    <source>
        <dbReference type="ARBA" id="ARBA00022553"/>
    </source>
</evidence>
<keyword evidence="8 10" id="KW-0472">Membrane</keyword>
<keyword evidence="3 10" id="KW-0813">Transport</keyword>
<proteinExistence type="inferred from homology"/>
<comment type="similarity">
    <text evidence="2 10">Belongs to the SCAMP family.</text>
</comment>
<evidence type="ECO:0000256" key="5">
    <source>
        <dbReference type="ARBA" id="ARBA00022692"/>
    </source>
</evidence>
<dbReference type="InterPro" id="IPR007273">
    <property type="entry name" value="SCAMP"/>
</dbReference>
<dbReference type="Proteomes" id="UP000289886">
    <property type="component" value="Unassembled WGS sequence"/>
</dbReference>
<evidence type="ECO:0000256" key="1">
    <source>
        <dbReference type="ARBA" id="ARBA00004141"/>
    </source>
</evidence>
<evidence type="ECO:0000313" key="12">
    <source>
        <dbReference type="Proteomes" id="UP000289886"/>
    </source>
</evidence>
<keyword evidence="4" id="KW-0597">Phosphoprotein</keyword>
<reference evidence="11 12" key="1">
    <citation type="submission" date="2019-01" db="EMBL/GenBank/DDBJ databases">
        <title>Draft Genome and Complete Hox-Cluster Characterization of the Sterlet Sturgeon (Acipenser ruthenus).</title>
        <authorList>
            <person name="Wei Q."/>
        </authorList>
    </citation>
    <scope>NUCLEOTIDE SEQUENCE [LARGE SCALE GENOMIC DNA]</scope>
    <source>
        <strain evidence="11">WHYD16114868_AA</strain>
        <tissue evidence="11">Blood</tissue>
    </source>
</reference>
<evidence type="ECO:0000313" key="11">
    <source>
        <dbReference type="EMBL" id="RXM92578.1"/>
    </source>
</evidence>
<gene>
    <name evidence="11" type="ORF">EOD39_19982</name>
</gene>
<feature type="transmembrane region" description="Helical" evidence="10">
    <location>
        <begin position="102"/>
        <end position="126"/>
    </location>
</feature>
<dbReference type="Pfam" id="PF04144">
    <property type="entry name" value="SCAMP"/>
    <property type="match status" value="1"/>
</dbReference>
<dbReference type="PANTHER" id="PTHR10687:SF11">
    <property type="entry name" value="SECRETORY CARRIER-ASSOCIATED MEMBRANE PROTEIN 4"/>
    <property type="match status" value="1"/>
</dbReference>
<evidence type="ECO:0000256" key="9">
    <source>
        <dbReference type="ARBA" id="ARBA00037350"/>
    </source>
</evidence>
<dbReference type="EMBL" id="SCEB01006032">
    <property type="protein sequence ID" value="RXM92578.1"/>
    <property type="molecule type" value="Genomic_DNA"/>
</dbReference>
<protein>
    <recommendedName>
        <fullName evidence="10">Secretory carrier-associated membrane protein</fullName>
        <shortName evidence="10">Secretory carrier membrane protein</shortName>
    </recommendedName>
</protein>
<dbReference type="PANTHER" id="PTHR10687">
    <property type="entry name" value="SECRETORY CARRIER-ASSOCIATED MEMBRANE PROTEIN SCAMP"/>
    <property type="match status" value="1"/>
</dbReference>
<evidence type="ECO:0000256" key="8">
    <source>
        <dbReference type="ARBA" id="ARBA00023136"/>
    </source>
</evidence>
<evidence type="ECO:0000256" key="2">
    <source>
        <dbReference type="ARBA" id="ARBA00010482"/>
    </source>
</evidence>
<dbReference type="AlphaFoldDB" id="A0A444UWP2"/>
<dbReference type="GO" id="GO:0015031">
    <property type="term" value="P:protein transport"/>
    <property type="evidence" value="ECO:0007669"/>
    <property type="project" value="UniProtKB-KW"/>
</dbReference>
<keyword evidence="5 10" id="KW-0812">Transmembrane</keyword>
<evidence type="ECO:0000256" key="6">
    <source>
        <dbReference type="ARBA" id="ARBA00022927"/>
    </source>
</evidence>
<comment type="caution">
    <text evidence="11">The sequence shown here is derived from an EMBL/GenBank/DDBJ whole genome shotgun (WGS) entry which is preliminary data.</text>
</comment>